<dbReference type="EMBL" id="BARU01034452">
    <property type="protein sequence ID" value="GAH63894.1"/>
    <property type="molecule type" value="Genomic_DNA"/>
</dbReference>
<sequence length="66" mass="7711">DAELVAVSDTDIKTAGKKLERWGLRTTKIYLDYKEMINREDLDIVEILTPHHLHAPIFNSVNKMFR</sequence>
<dbReference type="InterPro" id="IPR036291">
    <property type="entry name" value="NAD(P)-bd_dom_sf"/>
</dbReference>
<name>X1ICP3_9ZZZZ</name>
<reference evidence="1" key="1">
    <citation type="journal article" date="2014" name="Front. Microbiol.">
        <title>High frequency of phylogenetically diverse reductive dehalogenase-homologous genes in deep subseafloor sedimentary metagenomes.</title>
        <authorList>
            <person name="Kawai M."/>
            <person name="Futagami T."/>
            <person name="Toyoda A."/>
            <person name="Takaki Y."/>
            <person name="Nishi S."/>
            <person name="Hori S."/>
            <person name="Arai W."/>
            <person name="Tsubouchi T."/>
            <person name="Morono Y."/>
            <person name="Uchiyama I."/>
            <person name="Ito T."/>
            <person name="Fujiyama A."/>
            <person name="Inagaki F."/>
            <person name="Takami H."/>
        </authorList>
    </citation>
    <scope>NUCLEOTIDE SEQUENCE</scope>
    <source>
        <strain evidence="1">Expedition CK06-06</strain>
    </source>
</reference>
<evidence type="ECO:0008006" key="2">
    <source>
        <dbReference type="Google" id="ProtNLM"/>
    </source>
</evidence>
<dbReference type="Gene3D" id="3.40.50.720">
    <property type="entry name" value="NAD(P)-binding Rossmann-like Domain"/>
    <property type="match status" value="1"/>
</dbReference>
<protein>
    <recommendedName>
        <fullName evidence="2">Gfo/Idh/MocA-like oxidoreductase N-terminal domain-containing protein</fullName>
    </recommendedName>
</protein>
<dbReference type="SUPFAM" id="SSF51735">
    <property type="entry name" value="NAD(P)-binding Rossmann-fold domains"/>
    <property type="match status" value="1"/>
</dbReference>
<evidence type="ECO:0000313" key="1">
    <source>
        <dbReference type="EMBL" id="GAH63894.1"/>
    </source>
</evidence>
<dbReference type="AlphaFoldDB" id="X1ICP3"/>
<proteinExistence type="predicted"/>
<organism evidence="1">
    <name type="scientific">marine sediment metagenome</name>
    <dbReference type="NCBI Taxonomy" id="412755"/>
    <lineage>
        <taxon>unclassified sequences</taxon>
        <taxon>metagenomes</taxon>
        <taxon>ecological metagenomes</taxon>
    </lineage>
</organism>
<gene>
    <name evidence="1" type="ORF">S03H2_54089</name>
</gene>
<accession>X1ICP3</accession>
<comment type="caution">
    <text evidence="1">The sequence shown here is derived from an EMBL/GenBank/DDBJ whole genome shotgun (WGS) entry which is preliminary data.</text>
</comment>
<feature type="non-terminal residue" evidence="1">
    <location>
        <position position="1"/>
    </location>
</feature>